<name>A0A068E1D7_STAAU</name>
<dbReference type="EMBL" id="LALJ01000050">
    <property type="protein sequence ID" value="KMR35246.1"/>
    <property type="molecule type" value="Genomic_DNA"/>
</dbReference>
<dbReference type="Proteomes" id="UP000502818">
    <property type="component" value="Chromosome"/>
</dbReference>
<reference evidence="6" key="3">
    <citation type="submission" date="2015-06" db="EMBL/GenBank/DDBJ databases">
        <authorList>
            <person name="Diene S.M."/>
            <person name="Von Dach E."/>
            <person name="Fankhauser C."/>
            <person name="Schrenzel J."/>
            <person name="Harbarth S."/>
            <person name="Francois P."/>
        </authorList>
    </citation>
    <scope>NUCLEOTIDE SEQUENCE</scope>
    <source>
        <strain evidence="6">MRSA_S26</strain>
    </source>
</reference>
<dbReference type="Proteomes" id="UP000197894">
    <property type="component" value="Unassembled WGS sequence"/>
</dbReference>
<proteinExistence type="predicted"/>
<evidence type="ECO:0000313" key="25">
    <source>
        <dbReference type="Proteomes" id="UP000478867"/>
    </source>
</evidence>
<dbReference type="EMBL" id="LFVP01000010">
    <property type="protein sequence ID" value="KSA78910.1"/>
    <property type="molecule type" value="Genomic_DNA"/>
</dbReference>
<evidence type="ECO:0000313" key="23">
    <source>
        <dbReference type="Proteomes" id="UP000471199"/>
    </source>
</evidence>
<evidence type="ECO:0000313" key="22">
    <source>
        <dbReference type="Proteomes" id="UP000463077"/>
    </source>
</evidence>
<reference evidence="16 26" key="13">
    <citation type="submission" date="2020-04" db="EMBL/GenBank/DDBJ databases">
        <authorList>
            <person name="Kim J.-M."/>
            <person name="Chung S.H."/>
            <person name="Kim I."/>
            <person name="Kim J.-S."/>
        </authorList>
    </citation>
    <scope>NUCLEOTIDE SEQUENCE [LARGE SCALE GENOMIC DNA]</scope>
    <source>
        <strain evidence="16">HL20709</strain>
    </source>
</reference>
<dbReference type="EMBL" id="WFHO01000012">
    <property type="protein sequence ID" value="MUG52400.1"/>
    <property type="molecule type" value="Genomic_DNA"/>
</dbReference>
<dbReference type="RefSeq" id="WP_000669789.1">
    <property type="nucleotide sequence ID" value="NC_021670.1"/>
</dbReference>
<evidence type="ECO:0000313" key="27">
    <source>
        <dbReference type="Proteomes" id="UP000561555"/>
    </source>
</evidence>
<evidence type="ECO:0000313" key="9">
    <source>
        <dbReference type="EMBL" id="MUG52400.1"/>
    </source>
</evidence>
<evidence type="ECO:0000256" key="1">
    <source>
        <dbReference type="SAM" id="Phobius"/>
    </source>
</evidence>
<keyword evidence="1" id="KW-0472">Membrane</keyword>
<dbReference type="EMBL" id="CP038850">
    <property type="protein sequence ID" value="QCT57742.1"/>
    <property type="molecule type" value="Genomic_DNA"/>
</dbReference>
<dbReference type="EMBL" id="JAALTR010000098">
    <property type="protein sequence ID" value="NGW66492.1"/>
    <property type="molecule type" value="Genomic_DNA"/>
</dbReference>
<organism evidence="3 18">
    <name type="scientific">Staphylococcus aureus</name>
    <dbReference type="NCBI Taxonomy" id="1280"/>
    <lineage>
        <taxon>Bacteria</taxon>
        <taxon>Bacillati</taxon>
        <taxon>Bacillota</taxon>
        <taxon>Bacilli</taxon>
        <taxon>Bacillales</taxon>
        <taxon>Staphylococcaceae</taxon>
        <taxon>Staphylococcus</taxon>
    </lineage>
</organism>
<evidence type="ECO:0000313" key="12">
    <source>
        <dbReference type="EMBL" id="NGW66492.1"/>
    </source>
</evidence>
<dbReference type="EMBL" id="CP053070">
    <property type="protein sequence ID" value="QJR07959.1"/>
    <property type="molecule type" value="Genomic_DNA"/>
</dbReference>
<dbReference type="Proteomes" id="UP001200271">
    <property type="component" value="Unassembled WGS sequence"/>
</dbReference>
<dbReference type="Proteomes" id="UP000309390">
    <property type="component" value="Unassembled WGS sequence"/>
</dbReference>
<reference evidence="4" key="1">
    <citation type="journal article" date="2015" name="J. Infect. Dis.">
        <title>Parallel Epidemics of Community-Associated Methicillin-Resistant Staphylococcus aureus USA300 Infection in North and South America.</title>
        <authorList>
            <person name="Planet P.J."/>
            <person name="Diaz L."/>
            <person name="Kolokotronis S.O."/>
            <person name="Narechania A."/>
            <person name="Reyes J."/>
            <person name="Xing G."/>
            <person name="Rincon S."/>
            <person name="Smith H."/>
            <person name="Panesso D."/>
            <person name="Ryan C."/>
            <person name="Smith D.P."/>
            <person name="Guzman M."/>
            <person name="Zurita J."/>
            <person name="Sebra R."/>
            <person name="Deikus G."/>
            <person name="Nolan R.L."/>
            <person name="Tenover F.C."/>
            <person name="Weinstock G.M."/>
            <person name="Robinson D.A."/>
            <person name="Arias C.A."/>
        </authorList>
    </citation>
    <scope>NUCLEOTIDE SEQUENCE</scope>
    <source>
        <strain evidence="4">CA15</strain>
        <strain evidence="5">M121</strain>
    </source>
</reference>
<reference evidence="8" key="16">
    <citation type="submission" date="2023-08" db="EMBL/GenBank/DDBJ databases">
        <authorList>
            <person name="Zhao H."/>
            <person name="Wang X."/>
        </authorList>
    </citation>
    <scope>NUCLEOTIDE SEQUENCE</scope>
    <source>
        <strain evidence="8">NC-4</strain>
    </source>
</reference>
<evidence type="ECO:0000313" key="26">
    <source>
        <dbReference type="Proteomes" id="UP000502818"/>
    </source>
</evidence>
<evidence type="ECO:0000313" key="10">
    <source>
        <dbReference type="EMBL" id="MVK36343.1"/>
    </source>
</evidence>
<accession>A0A1E8X774</accession>
<dbReference type="EMBL" id="JAANDN010000058">
    <property type="protein sequence ID" value="NUY68177.1"/>
    <property type="molecule type" value="Genomic_DNA"/>
</dbReference>
<dbReference type="SMR" id="A0A068E1D7"/>
<dbReference type="Proteomes" id="UP000039437">
    <property type="component" value="Unassembled WGS sequence"/>
</dbReference>
<dbReference type="GeneID" id="66840167"/>
<feature type="transmembrane region" description="Helical" evidence="1">
    <location>
        <begin position="31"/>
        <end position="58"/>
    </location>
</feature>
<dbReference type="Proteomes" id="UP000293434">
    <property type="component" value="Unassembled WGS sequence"/>
</dbReference>
<evidence type="ECO:0000313" key="11">
    <source>
        <dbReference type="EMBL" id="MVM09160.1"/>
    </source>
</evidence>
<reference evidence="17 21" key="7">
    <citation type="submission" date="2018-11" db="EMBL/GenBank/DDBJ databases">
        <title>Genomic profiling of Staphylococcus species from a Poultry farm system in KwaZulu-Natal, South Africa.</title>
        <authorList>
            <person name="Amoako D.G."/>
            <person name="Somboro A.M."/>
            <person name="Abia A.L.K."/>
            <person name="Bester L.A."/>
            <person name="Essack S.Y."/>
        </authorList>
    </citation>
    <scope>NUCLEOTIDE SEQUENCE [LARGE SCALE GENOMIC DNA]</scope>
    <source>
        <strain evidence="17 21">SA9</strain>
    </source>
</reference>
<evidence type="ECO:0000313" key="2">
    <source>
        <dbReference type="EMBL" id="ATC72122.1"/>
    </source>
</evidence>
<dbReference type="PATRIC" id="fig|1280.3356.peg.2070"/>
<reference evidence="13 27" key="11">
    <citation type="journal article" date="2020" name="J. Antimicrob. Chemother.">
        <title>Detection of heterogeneous vancomycin intermediate resistance in MRSA isolates from Latin America.</title>
        <authorList>
            <person name="Castro B.E."/>
            <person name="Berrio M."/>
            <person name="Vargas M.L."/>
            <person name="Carvajal L.P."/>
            <person name="Millan L.V."/>
            <person name="Rios R."/>
            <person name="Hernandez A.K."/>
            <person name="Rincon S."/>
            <person name="Cubides P."/>
            <person name="Forero E."/>
            <person name="Dinh A."/>
            <person name="Seas C."/>
            <person name="Munita J.M."/>
            <person name="Arias C.A."/>
            <person name="Reyes J."/>
            <person name="Diaz L."/>
        </authorList>
    </citation>
    <scope>NUCLEOTIDE SEQUENCE [LARGE SCALE GENOMIC DNA]</scope>
    <source>
        <strain evidence="13 27">UP89</strain>
    </source>
</reference>
<dbReference type="EMBL" id="WPXC01000002">
    <property type="protein sequence ID" value="MVM09160.1"/>
    <property type="molecule type" value="Genomic_DNA"/>
</dbReference>
<reference evidence="23 25" key="10">
    <citation type="submission" date="2019-11" db="EMBL/GenBank/DDBJ databases">
        <title>Implementation of targeted gown and glove precautions to prevent Staphylococcus aureus acquisition in community-based nursing homes.</title>
        <authorList>
            <person name="Stine O.C."/>
        </authorList>
    </citation>
    <scope>NUCLEOTIDE SEQUENCE [LARGE SCALE GENOMIC DNA]</scope>
    <source>
        <strain evidence="11 25">S_1081.LBCF.DN</strain>
        <strain evidence="10 23">S_2062.LAUP.DI</strain>
    </source>
</reference>
<protein>
    <submittedName>
        <fullName evidence="4">Membrane protein</fullName>
    </submittedName>
</protein>
<keyword evidence="1" id="KW-1133">Transmembrane helix</keyword>
<evidence type="ECO:0000313" key="19">
    <source>
        <dbReference type="Proteomes" id="UP000197894"/>
    </source>
</evidence>
<dbReference type="EMBL" id="RQTC01000445">
    <property type="protein sequence ID" value="RZH90003.1"/>
    <property type="molecule type" value="Genomic_DNA"/>
</dbReference>
<reference evidence="9 22" key="8">
    <citation type="journal article" date="2019" name="Int. J. Infect. Dis.">
        <title>Characterization of a community-acquired methicillin-resistant sequence type 338 Staphylococcus aureus strain containing a staphylococcal cassette chromosome mec type VT.</title>
        <authorList>
            <person name="Chen Y."/>
            <person name="Hong J."/>
            <person name="Chen Y."/>
            <person name="Wang H."/>
            <person name="Yu Y."/>
            <person name="Qu T."/>
        </authorList>
    </citation>
    <scope>NUCLEOTIDE SEQUENCE [LARGE SCALE GENOMIC DNA]</scope>
    <source>
        <strain evidence="9 22">LJ05</strain>
    </source>
</reference>
<reference evidence="7" key="15">
    <citation type="submission" date="2021-08" db="EMBL/GenBank/DDBJ databases">
        <title>Whole-genome sequencing of local methicillin-resistant S. aureus strain Lr2.</title>
        <authorList>
            <person name="Ali A."/>
            <person name="Ullah N."/>
        </authorList>
    </citation>
    <scope>NUCLEOTIDE SEQUENCE</scope>
    <source>
        <strain evidence="7">Lr2</strain>
    </source>
</reference>
<evidence type="ECO:0000313" key="13">
    <source>
        <dbReference type="EMBL" id="NUY68177.1"/>
    </source>
</evidence>
<dbReference type="EMBL" id="CVOQ01000026">
    <property type="protein sequence ID" value="CRI14568.1"/>
    <property type="molecule type" value="Genomic_DNA"/>
</dbReference>
<evidence type="ECO:0000313" key="16">
    <source>
        <dbReference type="EMBL" id="QJR07959.1"/>
    </source>
</evidence>
<dbReference type="KEGG" id="sams:NI36_09660"/>
<dbReference type="EMBL" id="CP023391">
    <property type="protein sequence ID" value="ATC72122.1"/>
    <property type="molecule type" value="Genomic_DNA"/>
</dbReference>
<dbReference type="EMBL" id="WPTS01000042">
    <property type="protein sequence ID" value="MVK36343.1"/>
    <property type="molecule type" value="Genomic_DNA"/>
</dbReference>
<evidence type="ECO:0000313" key="18">
    <source>
        <dbReference type="Proteomes" id="UP000039437"/>
    </source>
</evidence>
<gene>
    <name evidence="6" type="ORF">ACR79_12585</name>
    <name evidence="14" type="ORF">AS572_07995</name>
    <name evidence="3" type="ORF">BN1321_320032</name>
    <name evidence="2" type="ORF">CNH36_10950</name>
    <name evidence="15" type="ORF">E1948_10265</name>
    <name evidence="7" type="ORF">E1948_12995</name>
    <name evidence="17" type="ORF">EIG94_15510</name>
    <name evidence="5" type="ORF">EP54_10445</name>
    <name evidence="4" type="ORF">EQ90_13935</name>
    <name evidence="12" type="ORF">G6Y24_03145</name>
    <name evidence="9" type="ORF">GAY54_07510</name>
    <name evidence="10" type="ORF">GO814_14460</name>
    <name evidence="11" type="ORF">GO942_00450</name>
    <name evidence="13" type="ORF">GQX52_05890</name>
    <name evidence="16" type="ORF">HH313_001842</name>
    <name evidence="8" type="ORF">LB359_04860</name>
</gene>
<reference evidence="2 20" key="6">
    <citation type="submission" date="2017-09" db="EMBL/GenBank/DDBJ databases">
        <title>A single nucleotide polymorphism in the Staphylococcus aureus virulence regulator SaeR abolishes pathogenesis.</title>
        <authorList>
            <person name="Copin R.J."/>
            <person name="Sause W."/>
            <person name="Shopsin B."/>
            <person name="Torres V.J."/>
        </authorList>
    </citation>
    <scope>NUCLEOTIDE SEQUENCE [LARGE SCALE GENOMIC DNA]</scope>
    <source>
        <strain evidence="20">Newman</strain>
        <strain evidence="2">Newman_D2C</strain>
    </source>
</reference>
<dbReference type="EMBL" id="LALQ01000046">
    <property type="protein sequence ID" value="KMR56511.1"/>
    <property type="molecule type" value="Genomic_DNA"/>
</dbReference>
<dbReference type="EMBL" id="JAIUEN010000028">
    <property type="protein sequence ID" value="MCE3361688.1"/>
    <property type="molecule type" value="Genomic_DNA"/>
</dbReference>
<dbReference type="AlphaFoldDB" id="A0A068E1D7"/>
<dbReference type="Proteomes" id="UP000478867">
    <property type="component" value="Unassembled WGS sequence"/>
</dbReference>
<evidence type="ECO:0000313" key="4">
    <source>
        <dbReference type="EMBL" id="KMR35246.1"/>
    </source>
</evidence>
<dbReference type="Proteomes" id="UP000463077">
    <property type="component" value="Unassembled WGS sequence"/>
</dbReference>
<evidence type="ECO:0000313" key="14">
    <source>
        <dbReference type="EMBL" id="OWT15772.1"/>
    </source>
</evidence>
<evidence type="ECO:0000313" key="5">
    <source>
        <dbReference type="EMBL" id="KMR56511.1"/>
    </source>
</evidence>
<dbReference type="Proteomes" id="UP000473113">
    <property type="component" value="Unassembled WGS sequence"/>
</dbReference>
<dbReference type="Proteomes" id="UP000217245">
    <property type="component" value="Chromosome"/>
</dbReference>
<evidence type="ECO:0000313" key="20">
    <source>
        <dbReference type="Proteomes" id="UP000217245"/>
    </source>
</evidence>
<reference evidence="3 18" key="2">
    <citation type="submission" date="2015-04" db="EMBL/GenBank/DDBJ databases">
        <authorList>
            <person name="Syromyatnikov M.Y."/>
            <person name="Popov V.N."/>
        </authorList>
    </citation>
    <scope>NUCLEOTIDE SEQUENCE [LARGE SCALE GENOMIC DNA]</scope>
    <source>
        <strain evidence="3 18">AH1</strain>
    </source>
</reference>
<evidence type="ECO:0000313" key="15">
    <source>
        <dbReference type="EMBL" id="QCT57742.1"/>
    </source>
</evidence>
<sequence>MKFKTTKECKSNNIFKRSQEINNRESEKGCLWGISMLILLFLLILFGITACSSSIHFIN</sequence>
<dbReference type="EMBL" id="JAIGOF010000024">
    <property type="protein sequence ID" value="MBX8595481.1"/>
    <property type="molecule type" value="Genomic_DNA"/>
</dbReference>
<evidence type="ECO:0000313" key="17">
    <source>
        <dbReference type="EMBL" id="RZH90003.1"/>
    </source>
</evidence>
<dbReference type="Proteomes" id="UP000052129">
    <property type="component" value="Unassembled WGS sequence"/>
</dbReference>
<evidence type="ECO:0000313" key="21">
    <source>
        <dbReference type="Proteomes" id="UP000293434"/>
    </source>
</evidence>
<keyword evidence="1" id="KW-0812">Transmembrane</keyword>
<evidence type="ECO:0000313" key="24">
    <source>
        <dbReference type="Proteomes" id="UP000473113"/>
    </source>
</evidence>
<accession>A0A068E1D7</accession>
<evidence type="ECO:0000313" key="8">
    <source>
        <dbReference type="EMBL" id="MCE3361688.1"/>
    </source>
</evidence>
<dbReference type="Proteomes" id="UP000471199">
    <property type="component" value="Unassembled WGS sequence"/>
</dbReference>
<reference evidence="15" key="9">
    <citation type="submission" date="2019-04" db="EMBL/GenBank/DDBJ databases">
        <title>Whole-genome sequencing of local methicillin-resistant S. aureus strain Lr2.</title>
        <authorList>
            <person name="Ullah N."/>
            <person name="Ali A."/>
        </authorList>
    </citation>
    <scope>NUCLEOTIDE SEQUENCE [LARGE SCALE GENOMIC DNA]</scope>
    <source>
        <strain evidence="15">Lr2</strain>
    </source>
</reference>
<reference evidence="14 19" key="5">
    <citation type="journal article" date="2017" name="BMC Genomics">
        <title>Prophages and adaptation of Staphylococcus aureus ST398 to the human clinic.</title>
        <authorList>
            <consortium name="Regional Infection Control Group of the Centre Region"/>
            <person name="Diene S.M."/>
            <person name="Corvaglia A.R."/>
            <person name="Francois P."/>
            <person name="van der Mee-Marquet N."/>
        </authorList>
    </citation>
    <scope>NUCLEOTIDE SEQUENCE [LARGE SCALE GENOMIC DNA]</scope>
    <source>
        <strain evidence="14 19">SA13-246</strain>
    </source>
</reference>
<reference evidence="6" key="4">
    <citation type="journal article" date="2016" name="J. Infect. Dis.">
        <title>Comparative Genomics of Community-Associated Methicillin-Resistant Staphylococcus aureus Shows the Emergence of Clone ST8-USA300 in Geneva, Switzerland.</title>
        <authorList>
            <person name="Von Dach E."/>
            <person name="Diene S.M."/>
            <person name="Fankhauser C."/>
            <person name="Schrenzel J."/>
            <person name="Harbarth S."/>
            <person name="Francois P."/>
        </authorList>
    </citation>
    <scope>NUCLEOTIDE SEQUENCE</scope>
    <source>
        <strain evidence="6">MRSA_S26</strain>
    </source>
</reference>
<dbReference type="Proteomes" id="UP000561555">
    <property type="component" value="Unassembled WGS sequence"/>
</dbReference>
<reference evidence="12 24" key="12">
    <citation type="submission" date="2020-02" db="EMBL/GenBank/DDBJ databases">
        <title>Detection of Heterogeneous Vancomycin Intermediate Resistance in Methicillin Resistant Staphylococcus aureus Isolates from Latin-America.</title>
        <authorList>
            <person name="Castro-Cardozo B."/>
            <person name="Berrio M."/>
            <person name="Vargas M.L."/>
            <person name="Carvajal L.P."/>
            <person name="Millan L.V."/>
            <person name="Rios R."/>
            <person name="Hernandez A."/>
            <person name="Rincon S.L."/>
            <person name="Cubides P."/>
            <person name="Forero E."/>
            <person name="Dinh A."/>
            <person name="Seas C."/>
            <person name="Munita J.M."/>
            <person name="Arias C.A."/>
            <person name="Reyes J."/>
            <person name="Diaz L."/>
        </authorList>
    </citation>
    <scope>NUCLEOTIDE SEQUENCE [LARGE SCALE GENOMIC DNA]</scope>
    <source>
        <strain evidence="12 24">UG255</strain>
    </source>
</reference>
<reference evidence="8" key="14">
    <citation type="journal article" date="2021" name="Front Med (Lausanne)">
        <title>The Prevalence and Determinants of Fusidic Acid Resistance Among Methicillin-Resistant Staphylococcus aureus Clinical Isolates in China.</title>
        <authorList>
            <person name="Zhao H."/>
            <person name="Wang X."/>
            <person name="Wang B."/>
            <person name="Xu Y."/>
            <person name="Rao L."/>
            <person name="Wan B."/>
            <person name="Guo Y."/>
            <person name="Wu X."/>
            <person name="Yu J."/>
            <person name="Chen L."/>
            <person name="Li M."/>
            <person name="Yu F."/>
        </authorList>
    </citation>
    <scope>NUCLEOTIDE SEQUENCE</scope>
    <source>
        <strain evidence="8">NC-4</strain>
    </source>
</reference>
<evidence type="ECO:0000313" key="7">
    <source>
        <dbReference type="EMBL" id="MBX8595481.1"/>
    </source>
</evidence>
<evidence type="ECO:0000313" key="6">
    <source>
        <dbReference type="EMBL" id="KSA78910.1"/>
    </source>
</evidence>
<dbReference type="EMBL" id="LNJK01000004">
    <property type="protein sequence ID" value="OWT15772.1"/>
    <property type="molecule type" value="Genomic_DNA"/>
</dbReference>
<dbReference type="OrthoDB" id="9887192at2"/>
<evidence type="ECO:0000313" key="3">
    <source>
        <dbReference type="EMBL" id="CRI14568.1"/>
    </source>
</evidence>